<feature type="transmembrane region" description="Helical" evidence="2">
    <location>
        <begin position="143"/>
        <end position="167"/>
    </location>
</feature>
<evidence type="ECO:0000313" key="3">
    <source>
        <dbReference type="EMBL" id="KAK3217589.1"/>
    </source>
</evidence>
<reference evidence="3 4" key="1">
    <citation type="submission" date="2021-02" db="EMBL/GenBank/DDBJ databases">
        <title>Genome assembly of Pseudopithomyces chartarum.</title>
        <authorList>
            <person name="Jauregui R."/>
            <person name="Singh J."/>
            <person name="Voisey C."/>
        </authorList>
    </citation>
    <scope>NUCLEOTIDE SEQUENCE [LARGE SCALE GENOMIC DNA]</scope>
    <source>
        <strain evidence="3 4">AGR01</strain>
    </source>
</reference>
<protein>
    <submittedName>
        <fullName evidence="3">Uncharacterized protein</fullName>
    </submittedName>
</protein>
<gene>
    <name evidence="3" type="ORF">GRF29_1g3540028</name>
</gene>
<feature type="region of interest" description="Disordered" evidence="1">
    <location>
        <begin position="1"/>
        <end position="20"/>
    </location>
</feature>
<organism evidence="3 4">
    <name type="scientific">Pseudopithomyces chartarum</name>
    <dbReference type="NCBI Taxonomy" id="1892770"/>
    <lineage>
        <taxon>Eukaryota</taxon>
        <taxon>Fungi</taxon>
        <taxon>Dikarya</taxon>
        <taxon>Ascomycota</taxon>
        <taxon>Pezizomycotina</taxon>
        <taxon>Dothideomycetes</taxon>
        <taxon>Pleosporomycetidae</taxon>
        <taxon>Pleosporales</taxon>
        <taxon>Massarineae</taxon>
        <taxon>Didymosphaeriaceae</taxon>
        <taxon>Pseudopithomyces</taxon>
    </lineage>
</organism>
<dbReference type="AlphaFoldDB" id="A0AAN6MA10"/>
<sequence length="664" mass="73334">MAARADPPPTVEDDPSTASDAVSLHTIAEQADAYAAQEQEDADFALALALEEQESARYARTQRILDPQDSEPTVPRITSGTEEFPPYRDEPEAEDGDDPPPYRDDPDAEPAEGDQDTDAEAAAALPQRQNVVLRIVRKIVKAWLCYLICSTVLTIIIVIVVLALAFFHGGKQGNNGNPKKAAWLASGSEDWDLNVHKLYPALHESTDPLCKKDWEDIVAGLPCHRMILSTAWDDGNATQAKAEGADPVYYKEAVCTQECKNELQKLAKSIHESCHERSNRFDFENYGKDGKAYFDADTTEEGPYDVSKNLLARYGRLCSGPPKRYIGQQPPSCAEYMWMTWGIVDGMNEGNLNGLDTFLEQTSIRKTIPAFKQTVVKLMRSGENRTFTRSVKSRDVGPGRRETDCTDCERDWFLRKMLSFRYGGILEPGTRTPMKLADFADKMKNASQRCYAYNQQEDYIWEAAGLWCNGGPCPLDNDTLPWQVINVLHGYDKTEPPPTPNLDRVPAHKKQAVDTLLTSVRNMRCPALGITQHIIQNPFMTSASFLSHLCTPICLNSIDKIESLLTAASYPSSPFDLLSRSISNARSLCKSTPAISFTSTPDTICAPGYAALGLTPLISTPSISAPPISRLTILSTFTTALQTAKEWNDGFRPGTLTKGGGQVE</sequence>
<keyword evidence="2" id="KW-1133">Transmembrane helix</keyword>
<proteinExistence type="predicted"/>
<keyword evidence="2" id="KW-0472">Membrane</keyword>
<evidence type="ECO:0000313" key="4">
    <source>
        <dbReference type="Proteomes" id="UP001280581"/>
    </source>
</evidence>
<keyword evidence="4" id="KW-1185">Reference proteome</keyword>
<keyword evidence="2" id="KW-0812">Transmembrane</keyword>
<evidence type="ECO:0000256" key="1">
    <source>
        <dbReference type="SAM" id="MobiDB-lite"/>
    </source>
</evidence>
<evidence type="ECO:0000256" key="2">
    <source>
        <dbReference type="SAM" id="Phobius"/>
    </source>
</evidence>
<feature type="region of interest" description="Disordered" evidence="1">
    <location>
        <begin position="57"/>
        <end position="123"/>
    </location>
</feature>
<feature type="compositionally biased region" description="Pro residues" evidence="1">
    <location>
        <begin position="1"/>
        <end position="10"/>
    </location>
</feature>
<dbReference type="EMBL" id="WVTA01000001">
    <property type="protein sequence ID" value="KAK3217589.1"/>
    <property type="molecule type" value="Genomic_DNA"/>
</dbReference>
<feature type="compositionally biased region" description="Acidic residues" evidence="1">
    <location>
        <begin position="106"/>
        <end position="119"/>
    </location>
</feature>
<name>A0AAN6MA10_9PLEO</name>
<dbReference type="Proteomes" id="UP001280581">
    <property type="component" value="Unassembled WGS sequence"/>
</dbReference>
<accession>A0AAN6MA10</accession>
<comment type="caution">
    <text evidence="3">The sequence shown here is derived from an EMBL/GenBank/DDBJ whole genome shotgun (WGS) entry which is preliminary data.</text>
</comment>